<evidence type="ECO:0000313" key="6">
    <source>
        <dbReference type="EMBL" id="GHF24306.1"/>
    </source>
</evidence>
<dbReference type="SUPFAM" id="SSF160996">
    <property type="entry name" value="HI0933 insert domain-like"/>
    <property type="match status" value="1"/>
</dbReference>
<dbReference type="InterPro" id="IPR055178">
    <property type="entry name" value="RsdA/BaiN/AoA(So)-like_dom"/>
</dbReference>
<keyword evidence="7" id="KW-1185">Reference proteome</keyword>
<dbReference type="InterPro" id="IPR036188">
    <property type="entry name" value="FAD/NAD-bd_sf"/>
</dbReference>
<evidence type="ECO:0000256" key="3">
    <source>
        <dbReference type="ARBA" id="ARBA00022827"/>
    </source>
</evidence>
<evidence type="ECO:0000259" key="5">
    <source>
        <dbReference type="Pfam" id="PF22780"/>
    </source>
</evidence>
<dbReference type="NCBIfam" id="TIGR03862">
    <property type="entry name" value="flavo_PP4765"/>
    <property type="match status" value="1"/>
</dbReference>
<accession>A0A919AT49</accession>
<dbReference type="EMBL" id="BNCI01000002">
    <property type="protein sequence ID" value="GHF24306.1"/>
    <property type="molecule type" value="Genomic_DNA"/>
</dbReference>
<protein>
    <submittedName>
        <fullName evidence="6">Dehydrogenase</fullName>
    </submittedName>
</protein>
<proteinExistence type="predicted"/>
<dbReference type="PANTHER" id="PTHR42887:SF1">
    <property type="entry name" value="BLR3961 PROTEIN"/>
    <property type="match status" value="1"/>
</dbReference>
<organism evidence="6 7">
    <name type="scientific">Kordiimonas sediminis</name>
    <dbReference type="NCBI Taxonomy" id="1735581"/>
    <lineage>
        <taxon>Bacteria</taxon>
        <taxon>Pseudomonadati</taxon>
        <taxon>Pseudomonadota</taxon>
        <taxon>Alphaproteobacteria</taxon>
        <taxon>Kordiimonadales</taxon>
        <taxon>Kordiimonadaceae</taxon>
        <taxon>Kordiimonas</taxon>
    </lineage>
</organism>
<gene>
    <name evidence="6" type="ORF">GCM10017044_18660</name>
</gene>
<dbReference type="Gene3D" id="1.10.8.260">
    <property type="entry name" value="HI0933 insert domain-like"/>
    <property type="match status" value="1"/>
</dbReference>
<dbReference type="InterPro" id="IPR057661">
    <property type="entry name" value="RsdA/BaiN/AoA(So)_Rossmann"/>
</dbReference>
<dbReference type="Proteomes" id="UP000630923">
    <property type="component" value="Unassembled WGS sequence"/>
</dbReference>
<feature type="domain" description="RsdA/BaiN/AoA(So)-like Rossmann fold-like" evidence="4">
    <location>
        <begin position="1"/>
        <end position="376"/>
    </location>
</feature>
<keyword evidence="2" id="KW-0285">Flavoprotein</keyword>
<comment type="caution">
    <text evidence="6">The sequence shown here is derived from an EMBL/GenBank/DDBJ whole genome shotgun (WGS) entry which is preliminary data.</text>
</comment>
<name>A0A919AT49_9PROT</name>
<reference evidence="6" key="1">
    <citation type="journal article" date="2014" name="Int. J. Syst. Evol. Microbiol.">
        <title>Complete genome sequence of Corynebacterium casei LMG S-19264T (=DSM 44701T), isolated from a smear-ripened cheese.</title>
        <authorList>
            <consortium name="US DOE Joint Genome Institute (JGI-PGF)"/>
            <person name="Walter F."/>
            <person name="Albersmeier A."/>
            <person name="Kalinowski J."/>
            <person name="Ruckert C."/>
        </authorList>
    </citation>
    <scope>NUCLEOTIDE SEQUENCE</scope>
    <source>
        <strain evidence="6">KCTC 42590</strain>
    </source>
</reference>
<keyword evidence="3" id="KW-0274">FAD</keyword>
<evidence type="ECO:0000256" key="2">
    <source>
        <dbReference type="ARBA" id="ARBA00022630"/>
    </source>
</evidence>
<dbReference type="AlphaFoldDB" id="A0A919AT49"/>
<evidence type="ECO:0000259" key="4">
    <source>
        <dbReference type="Pfam" id="PF03486"/>
    </source>
</evidence>
<dbReference type="InterPro" id="IPR023166">
    <property type="entry name" value="BaiN-like_dom_sf"/>
</dbReference>
<feature type="domain" description="RsdA/BaiN/AoA(So)-like insert" evidence="5">
    <location>
        <begin position="175"/>
        <end position="325"/>
    </location>
</feature>
<dbReference type="InterPro" id="IPR022460">
    <property type="entry name" value="Flavoprotein_PP4765"/>
</dbReference>
<dbReference type="InterPro" id="IPR004792">
    <property type="entry name" value="BaiN-like"/>
</dbReference>
<dbReference type="PANTHER" id="PTHR42887">
    <property type="entry name" value="OS12G0638800 PROTEIN"/>
    <property type="match status" value="1"/>
</dbReference>
<sequence>MAADILSAAGCAVNIFEKMPTVGRKFLMAGKSGLNLTHSEDLQAFNSRYFEAADFMKRLLHAFGPAEVCRWADELGAETFVGSSGMVFPKAMKGSPLLRAWIARLKQQGCAFYPRHQFVGLDGSSVHLLGPQGSIVKSADAVILALGGATWPRLGSNADWVPLLTEKGVSCNEFEPSNCGFTVNWSPKMQTFFGKVVKNVRLLAGTASKKGDFVISAYGIEGSTVYRLSRDLRVALKASTRTSLLVDLMPDWSQGKIAKALGKPRGKKSLSTHLKRVLKLDAVKLALLYECVDSSVMSDISALSKAIKGLPVILEGMRPLEEAISSAGGVALSELDENLMLHKLPHVYVAGEMLDWEAPTGGYLLTACLSQGAWIARSILQR</sequence>
<dbReference type="Gene3D" id="2.40.30.10">
    <property type="entry name" value="Translation factors"/>
    <property type="match status" value="1"/>
</dbReference>
<evidence type="ECO:0000256" key="1">
    <source>
        <dbReference type="ARBA" id="ARBA00001974"/>
    </source>
</evidence>
<dbReference type="Gene3D" id="3.50.50.60">
    <property type="entry name" value="FAD/NAD(P)-binding domain"/>
    <property type="match status" value="1"/>
</dbReference>
<comment type="cofactor">
    <cofactor evidence="1">
        <name>FAD</name>
        <dbReference type="ChEBI" id="CHEBI:57692"/>
    </cofactor>
</comment>
<dbReference type="Pfam" id="PF22780">
    <property type="entry name" value="HI0933_like_1st"/>
    <property type="match status" value="1"/>
</dbReference>
<reference evidence="6" key="2">
    <citation type="submission" date="2020-09" db="EMBL/GenBank/DDBJ databases">
        <authorList>
            <person name="Sun Q."/>
            <person name="Kim S."/>
        </authorList>
    </citation>
    <scope>NUCLEOTIDE SEQUENCE</scope>
    <source>
        <strain evidence="6">KCTC 42590</strain>
    </source>
</reference>
<dbReference type="Pfam" id="PF03486">
    <property type="entry name" value="HI0933_like"/>
    <property type="match status" value="1"/>
</dbReference>
<dbReference type="SUPFAM" id="SSF51905">
    <property type="entry name" value="FAD/NAD(P)-binding domain"/>
    <property type="match status" value="1"/>
</dbReference>
<evidence type="ECO:0000313" key="7">
    <source>
        <dbReference type="Proteomes" id="UP000630923"/>
    </source>
</evidence>
<dbReference type="NCBIfam" id="TIGR00275">
    <property type="entry name" value="aminoacetone oxidase family FAD-binding enzyme"/>
    <property type="match status" value="1"/>
</dbReference>